<gene>
    <name evidence="3" type="ordered locus">Cd36_07510</name>
    <name evidence="4" type="ORF">CD36_07510</name>
</gene>
<evidence type="ECO:0000313" key="3">
    <source>
        <dbReference type="CGD" id="CAL0000162146"/>
    </source>
</evidence>
<accession>B9W8I1</accession>
<dbReference type="CGD" id="CAL0000162146">
    <property type="gene designation" value="Cd36_07510"/>
</dbReference>
<organism evidence="4 5">
    <name type="scientific">Candida dubliniensis (strain CD36 / ATCC MYA-646 / CBS 7987 / NCPF 3949 / NRRL Y-17841)</name>
    <name type="common">Yeast</name>
    <dbReference type="NCBI Taxonomy" id="573826"/>
    <lineage>
        <taxon>Eukaryota</taxon>
        <taxon>Fungi</taxon>
        <taxon>Dikarya</taxon>
        <taxon>Ascomycota</taxon>
        <taxon>Saccharomycotina</taxon>
        <taxon>Pichiomycetes</taxon>
        <taxon>Debaryomycetaceae</taxon>
        <taxon>Candida/Lodderomyces clade</taxon>
        <taxon>Candida</taxon>
    </lineage>
</organism>
<dbReference type="RefSeq" id="XP_002417401.1">
    <property type="nucleotide sequence ID" value="XM_002417356.1"/>
</dbReference>
<feature type="compositionally biased region" description="Low complexity" evidence="1">
    <location>
        <begin position="193"/>
        <end position="218"/>
    </location>
</feature>
<feature type="region of interest" description="Disordered" evidence="1">
    <location>
        <begin position="177"/>
        <end position="249"/>
    </location>
</feature>
<dbReference type="VEuPathDB" id="FungiDB:CD36_07510"/>
<feature type="compositionally biased region" description="Low complexity" evidence="1">
    <location>
        <begin position="381"/>
        <end position="392"/>
    </location>
</feature>
<feature type="compositionally biased region" description="Low complexity" evidence="1">
    <location>
        <begin position="261"/>
        <end position="298"/>
    </location>
</feature>
<feature type="transmembrane region" description="Helical" evidence="2">
    <location>
        <begin position="38"/>
        <end position="56"/>
    </location>
</feature>
<feature type="compositionally biased region" description="Polar residues" evidence="1">
    <location>
        <begin position="393"/>
        <end position="414"/>
    </location>
</feature>
<dbReference type="OrthoDB" id="4023438at2759"/>
<feature type="compositionally biased region" description="Low complexity" evidence="1">
    <location>
        <begin position="339"/>
        <end position="368"/>
    </location>
</feature>
<feature type="region of interest" description="Disordered" evidence="1">
    <location>
        <begin position="380"/>
        <end position="448"/>
    </location>
</feature>
<proteinExistence type="predicted"/>
<dbReference type="AlphaFoldDB" id="B9W8I1"/>
<dbReference type="KEGG" id="cdu:CD36_07510"/>
<evidence type="ECO:0000313" key="4">
    <source>
        <dbReference type="EMBL" id="CAX45052.1"/>
    </source>
</evidence>
<reference evidence="4 5" key="1">
    <citation type="journal article" date="2009" name="Genome Res.">
        <title>Comparative genomics of the fungal pathogens Candida dubliniensis and Candida albicans.</title>
        <authorList>
            <person name="Jackson A.P."/>
            <person name="Gamble J.A."/>
            <person name="Yeomans T."/>
            <person name="Moran G.P."/>
            <person name="Saunders D."/>
            <person name="Harris D."/>
            <person name="Aslett M."/>
            <person name="Barrell J.F."/>
            <person name="Butler G."/>
            <person name="Citiulo F."/>
            <person name="Coleman D.C."/>
            <person name="de Groot P.W.J."/>
            <person name="Goodwin T.J."/>
            <person name="Quail M.A."/>
            <person name="McQuillan J."/>
            <person name="Munro C.A."/>
            <person name="Pain A."/>
            <person name="Poulter R.T."/>
            <person name="Rajandream M.A."/>
            <person name="Renauld H."/>
            <person name="Spiering M.J."/>
            <person name="Tivey A."/>
            <person name="Gow N.A.R."/>
            <person name="Barrell B."/>
            <person name="Sullivan D.J."/>
            <person name="Berriman M."/>
        </authorList>
    </citation>
    <scope>NUCLEOTIDE SEQUENCE [LARGE SCALE GENOMIC DNA]</scope>
    <source>
        <strain evidence="5">CD36 / ATCC MYA-646 / CBS 7987 / NCPF 3949 / NRRL Y-17841</strain>
    </source>
</reference>
<feature type="compositionally biased region" description="Low complexity" evidence="1">
    <location>
        <begin position="424"/>
        <end position="434"/>
    </location>
</feature>
<keyword evidence="2" id="KW-1133">Transmembrane helix</keyword>
<keyword evidence="5" id="KW-1185">Reference proteome</keyword>
<feature type="transmembrane region" description="Helical" evidence="2">
    <location>
        <begin position="62"/>
        <end position="80"/>
    </location>
</feature>
<dbReference type="GeneID" id="8044944"/>
<protein>
    <submittedName>
        <fullName evidence="4">Uncharacterized protein</fullName>
    </submittedName>
</protein>
<dbReference type="Proteomes" id="UP000002605">
    <property type="component" value="Chromosome 1"/>
</dbReference>
<keyword evidence="2" id="KW-0812">Transmembrane</keyword>
<feature type="transmembrane region" description="Helical" evidence="2">
    <location>
        <begin position="6"/>
        <end position="26"/>
    </location>
</feature>
<dbReference type="eggNOG" id="ENOG502T5W0">
    <property type="taxonomic scope" value="Eukaryota"/>
</dbReference>
<dbReference type="EMBL" id="FM992688">
    <property type="protein sequence ID" value="CAX45052.1"/>
    <property type="molecule type" value="Genomic_DNA"/>
</dbReference>
<dbReference type="HOGENOM" id="CLU_636146_0_0_1"/>
<feature type="region of interest" description="Disordered" evidence="1">
    <location>
        <begin position="261"/>
        <end position="368"/>
    </location>
</feature>
<sequence>MFQLLNYLFTIVTFICPGILTIKALDKSVQFNYSSYQFLLNYWLYFILLQYIQQLLTYNTVNTLSIINYSIFAIKFWLFYGKNNNLKLINKILIDKSITNQNLHSIETKFINPLLNRINPEFVELNFQVYQLGTTYLKPIPTGQEVNIVNFTRGIFQTITTIVAIFSDAVVTAGFTASSGSGSNGGNRRRIKGSSASSSNTATTNNTKSSPSSSSSILRKIRKSRQSSSNHNTNGTVSPDVRSRSSSIGNNMKKISNYMITPNSVSSSNQSIHSSTSSITSGNRSNLSYPTSPIISPATSPPQPPSKPYNRNVSSPPPYDEIINIPEVSLSPPPPPPQTQTNYPTTTIINGGGNSSNSSRRVSRSSAGSFDLDSTIMAFRQQQQQQQQQAQQRSMSPAATSSDGMRRSTNSMTRLQEVLGVRGNNNNDNAHNNDLPPAPTPAMISNSR</sequence>
<keyword evidence="2" id="KW-0472">Membrane</keyword>
<evidence type="ECO:0000256" key="2">
    <source>
        <dbReference type="SAM" id="Phobius"/>
    </source>
</evidence>
<evidence type="ECO:0000313" key="5">
    <source>
        <dbReference type="Proteomes" id="UP000002605"/>
    </source>
</evidence>
<name>B9W8I1_CANDC</name>
<evidence type="ECO:0000256" key="1">
    <source>
        <dbReference type="SAM" id="MobiDB-lite"/>
    </source>
</evidence>